<feature type="transmembrane region" description="Helical" evidence="5">
    <location>
        <begin position="12"/>
        <end position="34"/>
    </location>
</feature>
<feature type="transmembrane region" description="Helical" evidence="5">
    <location>
        <begin position="385"/>
        <end position="408"/>
    </location>
</feature>
<feature type="transmembrane region" description="Helical" evidence="5">
    <location>
        <begin position="420"/>
        <end position="440"/>
    </location>
</feature>
<organism evidence="8 9">
    <name type="scientific">Bacillus cereus (strain 03BB102)</name>
    <dbReference type="NCBI Taxonomy" id="572264"/>
    <lineage>
        <taxon>Bacteria</taxon>
        <taxon>Bacillati</taxon>
        <taxon>Bacillota</taxon>
        <taxon>Bacilli</taxon>
        <taxon>Bacillales</taxon>
        <taxon>Bacillaceae</taxon>
        <taxon>Bacillus</taxon>
        <taxon>Bacillus cereus group</taxon>
    </lineage>
</organism>
<reference evidence="8 9" key="1">
    <citation type="submission" date="2009-02" db="EMBL/GenBank/DDBJ databases">
        <title>Genome sequence of Bacillus cereus 03BB102.</title>
        <authorList>
            <person name="Dodson R.J."/>
            <person name="Jackson P."/>
            <person name="Munk A.C."/>
            <person name="Brettin T."/>
            <person name="Bruce D."/>
            <person name="Detter C."/>
            <person name="Tapia R."/>
            <person name="Han C."/>
            <person name="Sutton G."/>
            <person name="Sims D."/>
        </authorList>
    </citation>
    <scope>NUCLEOTIDE SEQUENCE [LARGE SCALE GENOMIC DNA]</scope>
    <source>
        <strain evidence="8 9">03BB102</strain>
    </source>
</reference>
<proteinExistence type="inferred from homology"/>
<keyword evidence="3 5" id="KW-1133">Transmembrane helix</keyword>
<evidence type="ECO:0000256" key="3">
    <source>
        <dbReference type="ARBA" id="ARBA00022989"/>
    </source>
</evidence>
<name>A0A158RSA4_BACC3</name>
<dbReference type="GO" id="GO:0005886">
    <property type="term" value="C:plasma membrane"/>
    <property type="evidence" value="ECO:0007669"/>
    <property type="project" value="UniProtKB-SubCell"/>
</dbReference>
<gene>
    <name evidence="5 8" type="primary">nuoN</name>
    <name evidence="8" type="ordered locus">BCA_5435</name>
</gene>
<dbReference type="EC" id="7.1.1.-" evidence="5"/>
<dbReference type="NCBIfam" id="NF004443">
    <property type="entry name" value="PRK05777.2-1"/>
    <property type="match status" value="1"/>
</dbReference>
<dbReference type="NCBIfam" id="TIGR01770">
    <property type="entry name" value="NDH_I_N"/>
    <property type="match status" value="1"/>
</dbReference>
<feature type="transmembrane region" description="Helical" evidence="5">
    <location>
        <begin position="110"/>
        <end position="126"/>
    </location>
</feature>
<dbReference type="Pfam" id="PF00361">
    <property type="entry name" value="Proton_antipo_M"/>
    <property type="match status" value="1"/>
</dbReference>
<sequence>MDMNTLLSLSWHLMVPEFIILGAAILLSICDLFFKLNHRYVALGAIAAVVLAIVSLITLYGEPAGDILNGSFVLDGFSKGFKTLLLGGAALILCTAMSDDKKNPIEDKGEYYYLFLMALLGAMFMASSVDFVTLFVGLELLSLSSYILVGIRKKNRASNEAAMKYVINGGIGTAITLFGMSYLYGITGSTNIVDMQKVFAGELASGIQLLLALAFLLLLVGLSFKIATVPFHMWAPDVYEGAATPVTAFLGTISKMAGFLLIIRLFLMVFASVSVQGDMQSLYGRMSIYIAVLASITMIIGNVVALKQYNVKRLFAYSGIAHAGYLLVPLVALSPFTMDSMWFYMLAYMLMNIGAFAIIHGLILQSDKENITIFTGLYKRSPFTAIVMTIFILSLAGIPGTAGFIGKINIFLGALHVEPAHYVLASIMMGTTVISFVYYFRILQQMFFRTGEVEEKIRLPLNIKIVVSFCAISIVILGIVPMIGYNFFYEYFPLMKDFFFLGNVVQ</sequence>
<comment type="function">
    <text evidence="5">NDH-1 shuttles electrons from NADH, via FMN and iron-sulfur (Fe-S) centers, to quinones in the respiratory chain. The immediate electron acceptor for the enzyme in this species is believed to be a menaquinone. Couples the redox reaction to proton translocation (for every two electrons transferred, four hydrogen ions are translocated across the cytoplasmic membrane), and thus conserves the redox energy in a proton gradient.</text>
</comment>
<comment type="subunit">
    <text evidence="5">NDH-1 is composed of 14 different subunits. Subunits NuoA, H, J, K, L, M, N constitute the membrane sector of the complex.</text>
</comment>
<comment type="catalytic activity">
    <reaction evidence="5">
        <text>a quinone + NADH + 5 H(+)(in) = a quinol + NAD(+) + 4 H(+)(out)</text>
        <dbReference type="Rhea" id="RHEA:57888"/>
        <dbReference type="ChEBI" id="CHEBI:15378"/>
        <dbReference type="ChEBI" id="CHEBI:24646"/>
        <dbReference type="ChEBI" id="CHEBI:57540"/>
        <dbReference type="ChEBI" id="CHEBI:57945"/>
        <dbReference type="ChEBI" id="CHEBI:132124"/>
    </reaction>
</comment>
<evidence type="ECO:0000259" key="7">
    <source>
        <dbReference type="Pfam" id="PF00361"/>
    </source>
</evidence>
<dbReference type="GO" id="GO:0050136">
    <property type="term" value="F:NADH dehydrogenase (quinone) (non-electrogenic) activity"/>
    <property type="evidence" value="ECO:0007669"/>
    <property type="project" value="UniProtKB-UniRule"/>
</dbReference>
<evidence type="ECO:0000256" key="1">
    <source>
        <dbReference type="ARBA" id="ARBA00004651"/>
    </source>
</evidence>
<keyword evidence="2 5" id="KW-0812">Transmembrane</keyword>
<feature type="transmembrane region" description="Helical" evidence="5">
    <location>
        <begin position="287"/>
        <end position="307"/>
    </location>
</feature>
<dbReference type="KEGG" id="bcx:BCA_5435"/>
<evidence type="ECO:0000256" key="2">
    <source>
        <dbReference type="ARBA" id="ARBA00022692"/>
    </source>
</evidence>
<feature type="transmembrane region" description="Helical" evidence="5">
    <location>
        <begin position="203"/>
        <end position="224"/>
    </location>
</feature>
<evidence type="ECO:0000256" key="6">
    <source>
        <dbReference type="RuleBase" id="RU000320"/>
    </source>
</evidence>
<feature type="transmembrane region" description="Helical" evidence="5">
    <location>
        <begin position="132"/>
        <end position="151"/>
    </location>
</feature>
<dbReference type="GO" id="GO:0008137">
    <property type="term" value="F:NADH dehydrogenase (ubiquinone) activity"/>
    <property type="evidence" value="ECO:0007669"/>
    <property type="project" value="InterPro"/>
</dbReference>
<evidence type="ECO:0000256" key="4">
    <source>
        <dbReference type="ARBA" id="ARBA00023136"/>
    </source>
</evidence>
<dbReference type="InterPro" id="IPR001750">
    <property type="entry name" value="ND/Mrp_TM"/>
</dbReference>
<dbReference type="GO" id="GO:0042773">
    <property type="term" value="P:ATP synthesis coupled electron transport"/>
    <property type="evidence" value="ECO:0007669"/>
    <property type="project" value="InterPro"/>
</dbReference>
<evidence type="ECO:0000313" key="9">
    <source>
        <dbReference type="Proteomes" id="UP000002210"/>
    </source>
</evidence>
<feature type="domain" description="NADH:quinone oxidoreductase/Mrp antiporter transmembrane" evidence="7">
    <location>
        <begin position="129"/>
        <end position="433"/>
    </location>
</feature>
<feature type="transmembrane region" description="Helical" evidence="5">
    <location>
        <begin position="257"/>
        <end position="275"/>
    </location>
</feature>
<keyword evidence="5" id="KW-1278">Translocase</keyword>
<feature type="transmembrane region" description="Helical" evidence="5">
    <location>
        <begin position="163"/>
        <end position="183"/>
    </location>
</feature>
<accession>A0A158RSA4</accession>
<feature type="transmembrane region" description="Helical" evidence="5">
    <location>
        <begin position="80"/>
        <end position="98"/>
    </location>
</feature>
<keyword evidence="5" id="KW-0874">Quinone</keyword>
<keyword evidence="4 5" id="KW-0472">Membrane</keyword>
<dbReference type="NCBIfam" id="NF004446">
    <property type="entry name" value="PRK05777.2-4"/>
    <property type="match status" value="1"/>
</dbReference>
<comment type="similarity">
    <text evidence="5">Belongs to the complex I subunit 2 family.</text>
</comment>
<dbReference type="GO" id="GO:0048038">
    <property type="term" value="F:quinone binding"/>
    <property type="evidence" value="ECO:0007669"/>
    <property type="project" value="UniProtKB-KW"/>
</dbReference>
<keyword evidence="8" id="KW-0560">Oxidoreductase</keyword>
<dbReference type="Proteomes" id="UP000002210">
    <property type="component" value="Chromosome"/>
</dbReference>
<keyword evidence="8" id="KW-0830">Ubiquinone</keyword>
<dbReference type="AlphaFoldDB" id="A0A158RSA4"/>
<evidence type="ECO:0000256" key="5">
    <source>
        <dbReference type="HAMAP-Rule" id="MF_00445"/>
    </source>
</evidence>
<dbReference type="HAMAP" id="MF_00445">
    <property type="entry name" value="NDH1_NuoN_1"/>
    <property type="match status" value="1"/>
</dbReference>
<keyword evidence="5" id="KW-0813">Transport</keyword>
<dbReference type="EMBL" id="CP001407">
    <property type="protein sequence ID" value="ACO30074.1"/>
    <property type="molecule type" value="Genomic_DNA"/>
</dbReference>
<protein>
    <recommendedName>
        <fullName evidence="5">NADH-quinone oxidoreductase subunit N</fullName>
        <ecNumber evidence="5">7.1.1.-</ecNumber>
    </recommendedName>
    <alternativeName>
        <fullName evidence="5">NADH dehydrogenase I subunit N</fullName>
    </alternativeName>
    <alternativeName>
        <fullName evidence="5">NDH-1 subunit N</fullName>
    </alternativeName>
</protein>
<feature type="transmembrane region" description="Helical" evidence="5">
    <location>
        <begin position="41"/>
        <end position="60"/>
    </location>
</feature>
<evidence type="ECO:0000313" key="8">
    <source>
        <dbReference type="EMBL" id="ACO30074.1"/>
    </source>
</evidence>
<keyword evidence="5" id="KW-0520">NAD</keyword>
<dbReference type="PANTHER" id="PTHR22773">
    <property type="entry name" value="NADH DEHYDROGENASE"/>
    <property type="match status" value="1"/>
</dbReference>
<comment type="subcellular location">
    <subcellularLocation>
        <location evidence="1 5">Cell membrane</location>
        <topology evidence="1 5">Multi-pass membrane protein</topology>
    </subcellularLocation>
    <subcellularLocation>
        <location evidence="6">Membrane</location>
        <topology evidence="6">Multi-pass membrane protein</topology>
    </subcellularLocation>
</comment>
<feature type="transmembrane region" description="Helical" evidence="5">
    <location>
        <begin position="461"/>
        <end position="488"/>
    </location>
</feature>
<feature type="transmembrane region" description="Helical" evidence="5">
    <location>
        <begin position="314"/>
        <end position="336"/>
    </location>
</feature>
<keyword evidence="5" id="KW-1003">Cell membrane</keyword>
<dbReference type="InterPro" id="IPR010096">
    <property type="entry name" value="NADH-Q_OxRdtase_suN/2"/>
</dbReference>
<feature type="transmembrane region" description="Helical" evidence="5">
    <location>
        <begin position="342"/>
        <end position="364"/>
    </location>
</feature>